<name>A0A8H6VBD3_9EURO</name>
<feature type="compositionally biased region" description="Low complexity" evidence="6">
    <location>
        <begin position="18"/>
        <end position="29"/>
    </location>
</feature>
<feature type="region of interest" description="Disordered" evidence="6">
    <location>
        <begin position="1"/>
        <end position="39"/>
    </location>
</feature>
<feature type="compositionally biased region" description="Polar residues" evidence="6">
    <location>
        <begin position="1312"/>
        <end position="1326"/>
    </location>
</feature>
<evidence type="ECO:0000256" key="4">
    <source>
        <dbReference type="ARBA" id="ARBA00023163"/>
    </source>
</evidence>
<feature type="compositionally biased region" description="Gly residues" evidence="6">
    <location>
        <begin position="783"/>
        <end position="795"/>
    </location>
</feature>
<dbReference type="PROSITE" id="PS00463">
    <property type="entry name" value="ZN2_CY6_FUNGAL_1"/>
    <property type="match status" value="2"/>
</dbReference>
<accession>A0A8H6VBD3</accession>
<evidence type="ECO:0000256" key="1">
    <source>
        <dbReference type="ARBA" id="ARBA00022723"/>
    </source>
</evidence>
<keyword evidence="3" id="KW-0238">DNA-binding</keyword>
<evidence type="ECO:0000256" key="3">
    <source>
        <dbReference type="ARBA" id="ARBA00023125"/>
    </source>
</evidence>
<dbReference type="SMART" id="SM00906">
    <property type="entry name" value="Fungal_trans"/>
    <property type="match status" value="2"/>
</dbReference>
<dbReference type="Pfam" id="PF00172">
    <property type="entry name" value="Zn_clus"/>
    <property type="match status" value="2"/>
</dbReference>
<dbReference type="SUPFAM" id="SSF57701">
    <property type="entry name" value="Zn2/Cys6 DNA-binding domain"/>
    <property type="match status" value="2"/>
</dbReference>
<evidence type="ECO:0000256" key="2">
    <source>
        <dbReference type="ARBA" id="ARBA00023015"/>
    </source>
</evidence>
<dbReference type="CDD" id="cd12148">
    <property type="entry name" value="fungal_TF_MHR"/>
    <property type="match status" value="2"/>
</dbReference>
<feature type="region of interest" description="Disordered" evidence="6">
    <location>
        <begin position="1282"/>
        <end position="1326"/>
    </location>
</feature>
<keyword evidence="5" id="KW-0539">Nucleus</keyword>
<dbReference type="SMART" id="SM00066">
    <property type="entry name" value="GAL4"/>
    <property type="match status" value="2"/>
</dbReference>
<keyword evidence="9" id="KW-1185">Reference proteome</keyword>
<evidence type="ECO:0000256" key="5">
    <source>
        <dbReference type="ARBA" id="ARBA00023242"/>
    </source>
</evidence>
<dbReference type="EMBL" id="JACBAG010001635">
    <property type="protein sequence ID" value="KAF7184407.1"/>
    <property type="molecule type" value="Genomic_DNA"/>
</dbReference>
<sequence>MNDPTSTPRQIVPGRLQTSPTSPTSDSNPQGSQVSPTSPWKKRVSTACLACKKSKRKCSGIPPCDNCRAFNRVCIFDESLDQRRRVAQKRTAEELNYHRDMLNDLFRVIRTADEPHALKLLEIIRKNATAEEIRAFIDETLIRLDGEGGQAVQKLEDVRRTIDVEGAGPSFRRKVMDIHYLCDEAPCKVPAKPWTSVTEDADLVSHLVSLYFTWDYPFHAFLDRDVFLAHMARGREDSDFCSPFLVNALLANACHFSEFSEAYVVPGDLLTKGADFLSEAERLREEESQKLSLAYLQGTLLLYERYSISGNDDLGYIMLHQAIRAGESLGLFGPKCLKFEHTTPEMDVSIKRTAWGLFQIDTVVHTGFLRPSLIAKVNVDRISREDDRASLWTPYPSHRAARPAYLNQYFDESCNLCEIARDISRVLFADDQSNASAAYRRQTKDDLYERLRRWHNALPDVFDPGRRPPPHIILLRLRYFTLVINLFSCSSSDDDTSSLASDAPKTPESPPLQSPISKYNAWEITQSAARGISSLTRLHRREYGMSRAHHFAMYAINLALFAMLEQESFDILDSDFLSLASSFSIIASRSSLGRSLFHLFRQSVRAKSQGRRIRQSSAVSDELKDLFDEETPIKEQTRWDEYAEGLQKLNEDERYHGPGEGEHGLQDYPGLGLFDMLDRYESLSLGKDEIVPERLTRRLLFLVSAMEDFSEIYPSVELNPTETNGVSFEPDQPAPNGLSSGLHWQGLPLSPGTPQSGYYLYPNPYERPPPYPHQSSNSSSGRDGPGAGASAGAGTGVAKVAIPRAAPYSIHSQRRRSARACEPCRQRKIKCDGNKPVCRQCHEHNVTCSYLDVKRVRDQKQLEVLSRRVKQYESLLRDLETEVDANCARRIRRTLKTSNGDNDNDGALSDSSNSSAGSLNAIDLVEEDLNRSHKTRATGYFGKNSEVTWMQKLEDEAENRSRMFDGNFETLGLDEQEQPQQKNDVPLATMSYHLDDLDIRLMDDVDPYDLPPKELADRFFAAYMESMHPAFQVIRKTIFVTQYRQFFSQPSKPPRRWLAILNMIFALGCRYCLLLNDAAGVGSDEDWDDLVYFNRARKLCLGETALFEHTDLQQIQVEILVALYLLILGQINRASNFAGMAFRSALSLGINLRFEDDRTHHASKEARSRLWWSIYLVEHLLTATTGRASCVSEGLSAAPLPIPFEEENFEKPDVFRLFQNPSLRTSHLKLTLLETDEEAQSKAQWLADCEPSPSLFFHCLVDLHTITQAVINKIYSIQGLRDTSSQLEQRPTASPRNRTHTTPYTSPTTPSCANASASHSATIAPE</sequence>
<evidence type="ECO:0000256" key="6">
    <source>
        <dbReference type="SAM" id="MobiDB-lite"/>
    </source>
</evidence>
<dbReference type="GO" id="GO:0000981">
    <property type="term" value="F:DNA-binding transcription factor activity, RNA polymerase II-specific"/>
    <property type="evidence" value="ECO:0007669"/>
    <property type="project" value="InterPro"/>
</dbReference>
<protein>
    <recommendedName>
        <fullName evidence="7">Zn(2)-C6 fungal-type domain-containing protein</fullName>
    </recommendedName>
</protein>
<feature type="compositionally biased region" description="Polar residues" evidence="6">
    <location>
        <begin position="1282"/>
        <end position="1296"/>
    </location>
</feature>
<keyword evidence="2" id="KW-0805">Transcription regulation</keyword>
<dbReference type="PANTHER" id="PTHR47256:SF9">
    <property type="entry name" value="ZN(II)2CYS6 TRANSCRIPTION FACTOR (EUROFUNG)"/>
    <property type="match status" value="1"/>
</dbReference>
<dbReference type="GO" id="GO:0006351">
    <property type="term" value="P:DNA-templated transcription"/>
    <property type="evidence" value="ECO:0007669"/>
    <property type="project" value="InterPro"/>
</dbReference>
<proteinExistence type="predicted"/>
<dbReference type="PROSITE" id="PS50048">
    <property type="entry name" value="ZN2_CY6_FUNGAL_2"/>
    <property type="match status" value="2"/>
</dbReference>
<dbReference type="InterPro" id="IPR053187">
    <property type="entry name" value="Notoamide_regulator"/>
</dbReference>
<dbReference type="InterPro" id="IPR036864">
    <property type="entry name" value="Zn2-C6_fun-type_DNA-bd_sf"/>
</dbReference>
<dbReference type="Pfam" id="PF04082">
    <property type="entry name" value="Fungal_trans"/>
    <property type="match status" value="2"/>
</dbReference>
<feature type="compositionally biased region" description="Low complexity" evidence="6">
    <location>
        <begin position="1300"/>
        <end position="1311"/>
    </location>
</feature>
<evidence type="ECO:0000259" key="7">
    <source>
        <dbReference type="PROSITE" id="PS50048"/>
    </source>
</evidence>
<dbReference type="Proteomes" id="UP000641853">
    <property type="component" value="Unassembled WGS sequence"/>
</dbReference>
<dbReference type="CDD" id="cd00067">
    <property type="entry name" value="GAL4"/>
    <property type="match status" value="2"/>
</dbReference>
<dbReference type="InterPro" id="IPR007219">
    <property type="entry name" value="XnlR_reg_dom"/>
</dbReference>
<dbReference type="PANTHER" id="PTHR47256">
    <property type="entry name" value="ZN(II)2CYS6 TRANSCRIPTION FACTOR (EUROFUNG)-RELATED"/>
    <property type="match status" value="1"/>
</dbReference>
<keyword evidence="1" id="KW-0479">Metal-binding</keyword>
<evidence type="ECO:0000313" key="9">
    <source>
        <dbReference type="Proteomes" id="UP000641853"/>
    </source>
</evidence>
<dbReference type="GO" id="GO:0003677">
    <property type="term" value="F:DNA binding"/>
    <property type="evidence" value="ECO:0007669"/>
    <property type="project" value="UniProtKB-KW"/>
</dbReference>
<feature type="domain" description="Zn(2)-C6 fungal-type" evidence="7">
    <location>
        <begin position="820"/>
        <end position="850"/>
    </location>
</feature>
<feature type="compositionally biased region" description="Low complexity" evidence="6">
    <location>
        <begin position="898"/>
        <end position="917"/>
    </location>
</feature>
<reference evidence="8" key="1">
    <citation type="submission" date="2020-06" db="EMBL/GenBank/DDBJ databases">
        <title>Draft genome sequences of strains closely related to Aspergillus parafelis and Aspergillus hiratsukae.</title>
        <authorList>
            <person name="Dos Santos R.A.C."/>
            <person name="Rivero-Menendez O."/>
            <person name="Steenwyk J.L."/>
            <person name="Mead M.E."/>
            <person name="Goldman G.H."/>
            <person name="Alastruey-Izquierdo A."/>
            <person name="Rokas A."/>
        </authorList>
    </citation>
    <scope>NUCLEOTIDE SEQUENCE</scope>
    <source>
        <strain evidence="8">CNM-CM7691</strain>
    </source>
</reference>
<feature type="region of interest" description="Disordered" evidence="6">
    <location>
        <begin position="896"/>
        <end position="917"/>
    </location>
</feature>
<comment type="caution">
    <text evidence="8">The sequence shown here is derived from an EMBL/GenBank/DDBJ whole genome shotgun (WGS) entry which is preliminary data.</text>
</comment>
<keyword evidence="4" id="KW-0804">Transcription</keyword>
<dbReference type="InterPro" id="IPR001138">
    <property type="entry name" value="Zn2Cys6_DnaBD"/>
</dbReference>
<feature type="region of interest" description="Disordered" evidence="6">
    <location>
        <begin position="723"/>
        <end position="795"/>
    </location>
</feature>
<dbReference type="GO" id="GO:0008270">
    <property type="term" value="F:zinc ion binding"/>
    <property type="evidence" value="ECO:0007669"/>
    <property type="project" value="InterPro"/>
</dbReference>
<gene>
    <name evidence="8" type="ORF">CNMCM7691_005227</name>
</gene>
<dbReference type="Gene3D" id="4.10.240.10">
    <property type="entry name" value="Zn(2)-C6 fungal-type DNA-binding domain"/>
    <property type="match status" value="2"/>
</dbReference>
<organism evidence="8 9">
    <name type="scientific">Aspergillus felis</name>
    <dbReference type="NCBI Taxonomy" id="1287682"/>
    <lineage>
        <taxon>Eukaryota</taxon>
        <taxon>Fungi</taxon>
        <taxon>Dikarya</taxon>
        <taxon>Ascomycota</taxon>
        <taxon>Pezizomycotina</taxon>
        <taxon>Eurotiomycetes</taxon>
        <taxon>Eurotiomycetidae</taxon>
        <taxon>Eurotiales</taxon>
        <taxon>Aspergillaceae</taxon>
        <taxon>Aspergillus</taxon>
        <taxon>Aspergillus subgen. Fumigati</taxon>
    </lineage>
</organism>
<evidence type="ECO:0000313" key="8">
    <source>
        <dbReference type="EMBL" id="KAF7184407.1"/>
    </source>
</evidence>
<feature type="domain" description="Zn(2)-C6 fungal-type" evidence="7">
    <location>
        <begin position="47"/>
        <end position="76"/>
    </location>
</feature>